<dbReference type="Gene3D" id="3.30.750.24">
    <property type="entry name" value="STAS domain"/>
    <property type="match status" value="1"/>
</dbReference>
<proteinExistence type="predicted"/>
<reference evidence="2 3" key="1">
    <citation type="submission" date="2023-10" db="EMBL/GenBank/DDBJ databases">
        <title>Development of a sustainable strategy for remediation of hydrocarbon-contaminated territories based on the waste exchange concept.</title>
        <authorList>
            <person name="Krivoruchko A."/>
        </authorList>
    </citation>
    <scope>NUCLEOTIDE SEQUENCE [LARGE SCALE GENOMIC DNA]</scope>
    <source>
        <strain evidence="2 3">IEGM 1203</strain>
    </source>
</reference>
<name>A0ABU4BVN2_RHOGO</name>
<comment type="caution">
    <text evidence="2">The sequence shown here is derived from an EMBL/GenBank/DDBJ whole genome shotgun (WGS) entry which is preliminary data.</text>
</comment>
<dbReference type="PANTHER" id="PTHR33495">
    <property type="entry name" value="ANTI-SIGMA FACTOR ANTAGONIST TM_1081-RELATED-RELATED"/>
    <property type="match status" value="1"/>
</dbReference>
<accession>A0ABU4BVN2</accession>
<sequence length="103" mass="11085">MISVRGEIDLLSVNAFRDYLSSQVVPGRTLVVDMSDLEFMGMCGLSSLSILATLTRDAGGALALICGRPVQRLLRAAGQESMFDCYTSLEHAVGLGETKRFLA</sequence>
<protein>
    <submittedName>
        <fullName evidence="2">STAS domain-containing protein</fullName>
    </submittedName>
</protein>
<dbReference type="Proteomes" id="UP001185927">
    <property type="component" value="Unassembled WGS sequence"/>
</dbReference>
<dbReference type="EMBL" id="JAWLKB010000006">
    <property type="protein sequence ID" value="MDV6268179.1"/>
    <property type="molecule type" value="Genomic_DNA"/>
</dbReference>
<dbReference type="PROSITE" id="PS50801">
    <property type="entry name" value="STAS"/>
    <property type="match status" value="1"/>
</dbReference>
<dbReference type="Pfam" id="PF01740">
    <property type="entry name" value="STAS"/>
    <property type="match status" value="1"/>
</dbReference>
<evidence type="ECO:0000313" key="2">
    <source>
        <dbReference type="EMBL" id="MDV6268179.1"/>
    </source>
</evidence>
<organism evidence="2 3">
    <name type="scientific">Rhodococcus globerulus</name>
    <dbReference type="NCBI Taxonomy" id="33008"/>
    <lineage>
        <taxon>Bacteria</taxon>
        <taxon>Bacillati</taxon>
        <taxon>Actinomycetota</taxon>
        <taxon>Actinomycetes</taxon>
        <taxon>Mycobacteriales</taxon>
        <taxon>Nocardiaceae</taxon>
        <taxon>Rhodococcus</taxon>
    </lineage>
</organism>
<dbReference type="CDD" id="cd07043">
    <property type="entry name" value="STAS_anti-anti-sigma_factors"/>
    <property type="match status" value="1"/>
</dbReference>
<dbReference type="PANTHER" id="PTHR33495:SF2">
    <property type="entry name" value="ANTI-SIGMA FACTOR ANTAGONIST TM_1081-RELATED"/>
    <property type="match status" value="1"/>
</dbReference>
<dbReference type="SUPFAM" id="SSF52091">
    <property type="entry name" value="SpoIIaa-like"/>
    <property type="match status" value="1"/>
</dbReference>
<evidence type="ECO:0000313" key="3">
    <source>
        <dbReference type="Proteomes" id="UP001185927"/>
    </source>
</evidence>
<keyword evidence="3" id="KW-1185">Reference proteome</keyword>
<dbReference type="InterPro" id="IPR036513">
    <property type="entry name" value="STAS_dom_sf"/>
</dbReference>
<feature type="domain" description="STAS" evidence="1">
    <location>
        <begin position="1"/>
        <end position="75"/>
    </location>
</feature>
<evidence type="ECO:0000259" key="1">
    <source>
        <dbReference type="PROSITE" id="PS50801"/>
    </source>
</evidence>
<dbReference type="InterPro" id="IPR002645">
    <property type="entry name" value="STAS_dom"/>
</dbReference>
<gene>
    <name evidence="2" type="ORF">R3Q16_16340</name>
</gene>